<sequence>MIQYTQVKSLGSKVNSEVKSLVWLLAKEATLTQDNVMKRAITLCSSISWTMPGKVSEALKSWEETGVLAKDRGRWRLIPASIWWAIWKERNSRDWMHLEELSLARKQRQEKDPSGEMEHSCKVTASKKERGLYDRGLESPGSKPDDEMVMRAYGNPSEAYGQTHKQIQLQSRKGMKTSFRKDNSLGQKSLKQLFPDIYLELAAGSNCGWGLGDWHANNVYYTQEQFKEISTTEEGNLGLGIDKVNFLLSQLYKELDLPINQIGRWPWKLIGKVKIPYKLLINYGRVRWVMPRRIHENLACWNRDGSLSS</sequence>
<comment type="caution">
    <text evidence="1">The sequence shown here is derived from an EMBL/GenBank/DDBJ whole genome shotgun (WGS) entry which is preliminary data.</text>
</comment>
<dbReference type="OrthoDB" id="696485at2759"/>
<protein>
    <submittedName>
        <fullName evidence="1">Uncharacterized protein</fullName>
    </submittedName>
</protein>
<dbReference type="Proteomes" id="UP000824120">
    <property type="component" value="Chromosome 10"/>
</dbReference>
<evidence type="ECO:0000313" key="2">
    <source>
        <dbReference type="Proteomes" id="UP000824120"/>
    </source>
</evidence>
<organism evidence="1 2">
    <name type="scientific">Solanum commersonii</name>
    <name type="common">Commerson's wild potato</name>
    <name type="synonym">Commerson's nightshade</name>
    <dbReference type="NCBI Taxonomy" id="4109"/>
    <lineage>
        <taxon>Eukaryota</taxon>
        <taxon>Viridiplantae</taxon>
        <taxon>Streptophyta</taxon>
        <taxon>Embryophyta</taxon>
        <taxon>Tracheophyta</taxon>
        <taxon>Spermatophyta</taxon>
        <taxon>Magnoliopsida</taxon>
        <taxon>eudicotyledons</taxon>
        <taxon>Gunneridae</taxon>
        <taxon>Pentapetalae</taxon>
        <taxon>asterids</taxon>
        <taxon>lamiids</taxon>
        <taxon>Solanales</taxon>
        <taxon>Solanaceae</taxon>
        <taxon>Solanoideae</taxon>
        <taxon>Solaneae</taxon>
        <taxon>Solanum</taxon>
    </lineage>
</organism>
<evidence type="ECO:0000313" key="1">
    <source>
        <dbReference type="EMBL" id="KAG5580896.1"/>
    </source>
</evidence>
<dbReference type="EMBL" id="JACXVP010000010">
    <property type="protein sequence ID" value="KAG5580896.1"/>
    <property type="molecule type" value="Genomic_DNA"/>
</dbReference>
<dbReference type="AlphaFoldDB" id="A0A9J5X185"/>
<gene>
    <name evidence="1" type="ORF">H5410_051523</name>
</gene>
<name>A0A9J5X185_SOLCO</name>
<reference evidence="1 2" key="1">
    <citation type="submission" date="2020-09" db="EMBL/GenBank/DDBJ databases">
        <title>De no assembly of potato wild relative species, Solanum commersonii.</title>
        <authorList>
            <person name="Cho K."/>
        </authorList>
    </citation>
    <scope>NUCLEOTIDE SEQUENCE [LARGE SCALE GENOMIC DNA]</scope>
    <source>
        <strain evidence="1">LZ3.2</strain>
        <tissue evidence="1">Leaf</tissue>
    </source>
</reference>
<accession>A0A9J5X185</accession>
<keyword evidence="2" id="KW-1185">Reference proteome</keyword>
<proteinExistence type="predicted"/>